<proteinExistence type="inferred from homology"/>
<dbReference type="AlphaFoldDB" id="A0A1I8PSX5"/>
<comment type="subunit">
    <text evidence="3 11">Monomer.</text>
</comment>
<keyword evidence="13" id="KW-0472">Membrane</keyword>
<evidence type="ECO:0000256" key="3">
    <source>
        <dbReference type="ARBA" id="ARBA00011245"/>
    </source>
</evidence>
<sequence length="384" mass="43886">MKVGRIKTVSNNVKMSSSPAPASINTPASSTYASAATTATAPLRQPNHRAPATASTAPLTTNSTRQQQEEDERCKKVKRFVGGGLLIVLIVIGWHLYEHFTYDPLHQVKESPMEHEIHEFTRSLYELEVQHNPYLAKVNFQGRTKASYRDDRAQHPLLQVNEDLLASGGEETRTIVLMRRLFDNYELDTHTVEHVTAEEEQEEDEFLKAILATPVMQRTMKFLEFKGVATNNKDSQLHLLKDMWFSQYSRGQGRIGSSGFEHVFLAEIREGNILGLHNWIYFHEQEKLGHLDYKGHIEKLNLEKDGHYLMSLRFSFHRINKPYNTLFVGTSPELEMSLYTMCFLLSVGQPCAVQLGHVKFSIITHAWDWHGKKMVATAYPSLEN</sequence>
<gene>
    <name evidence="15" type="primary">106083741</name>
</gene>
<dbReference type="Pfam" id="PF09412">
    <property type="entry name" value="XendoU"/>
    <property type="match status" value="1"/>
</dbReference>
<dbReference type="PROSITE" id="PS51959">
    <property type="entry name" value="ENDOU"/>
    <property type="match status" value="1"/>
</dbReference>
<dbReference type="InterPro" id="IPR037227">
    <property type="entry name" value="EndoU-like"/>
</dbReference>
<evidence type="ECO:0000256" key="6">
    <source>
        <dbReference type="ARBA" id="ARBA00022759"/>
    </source>
</evidence>
<dbReference type="EnsemblMetazoa" id="SCAU010817-RA">
    <property type="protein sequence ID" value="SCAU010817-PA"/>
    <property type="gene ID" value="SCAU010817"/>
</dbReference>
<keyword evidence="13" id="KW-1133">Transmembrane helix</keyword>
<evidence type="ECO:0000256" key="13">
    <source>
        <dbReference type="SAM" id="Phobius"/>
    </source>
</evidence>
<evidence type="ECO:0000256" key="7">
    <source>
        <dbReference type="ARBA" id="ARBA00022801"/>
    </source>
</evidence>
<evidence type="ECO:0000256" key="4">
    <source>
        <dbReference type="ARBA" id="ARBA00022722"/>
    </source>
</evidence>
<dbReference type="OrthoDB" id="430326at2759"/>
<protein>
    <recommendedName>
        <fullName evidence="14">EndoU domain-containing protein</fullName>
    </recommendedName>
</protein>
<comment type="cofactor">
    <cofactor evidence="1 11">
        <name>Mn(2+)</name>
        <dbReference type="ChEBI" id="CHEBI:29035"/>
    </cofactor>
</comment>
<evidence type="ECO:0000256" key="5">
    <source>
        <dbReference type="ARBA" id="ARBA00022723"/>
    </source>
</evidence>
<dbReference type="GO" id="GO:0016829">
    <property type="term" value="F:lyase activity"/>
    <property type="evidence" value="ECO:0007669"/>
    <property type="project" value="UniProtKB-KW"/>
</dbReference>
<feature type="compositionally biased region" description="Polar residues" evidence="12">
    <location>
        <begin position="8"/>
        <end position="25"/>
    </location>
</feature>
<keyword evidence="7 11" id="KW-0378">Hydrolase</keyword>
<dbReference type="PANTHER" id="PTHR12439:SF42">
    <property type="entry name" value="ENDORIBONUCLEASE-RELATED"/>
    <property type="match status" value="1"/>
</dbReference>
<keyword evidence="4 11" id="KW-0540">Nuclease</keyword>
<keyword evidence="8 11" id="KW-0694">RNA-binding</keyword>
<evidence type="ECO:0000256" key="2">
    <source>
        <dbReference type="ARBA" id="ARBA00010168"/>
    </source>
</evidence>
<keyword evidence="5 11" id="KW-0479">Metal-binding</keyword>
<organism evidence="15 16">
    <name type="scientific">Stomoxys calcitrans</name>
    <name type="common">Stable fly</name>
    <name type="synonym">Conops calcitrans</name>
    <dbReference type="NCBI Taxonomy" id="35570"/>
    <lineage>
        <taxon>Eukaryota</taxon>
        <taxon>Metazoa</taxon>
        <taxon>Ecdysozoa</taxon>
        <taxon>Arthropoda</taxon>
        <taxon>Hexapoda</taxon>
        <taxon>Insecta</taxon>
        <taxon>Pterygota</taxon>
        <taxon>Neoptera</taxon>
        <taxon>Endopterygota</taxon>
        <taxon>Diptera</taxon>
        <taxon>Brachycera</taxon>
        <taxon>Muscomorpha</taxon>
        <taxon>Muscoidea</taxon>
        <taxon>Muscidae</taxon>
        <taxon>Stomoxys</taxon>
    </lineage>
</organism>
<accession>A0A1I8PSX5</accession>
<evidence type="ECO:0000313" key="16">
    <source>
        <dbReference type="Proteomes" id="UP000095300"/>
    </source>
</evidence>
<evidence type="ECO:0000256" key="11">
    <source>
        <dbReference type="RuleBase" id="RU367085"/>
    </source>
</evidence>
<dbReference type="PANTHER" id="PTHR12439">
    <property type="entry name" value="PLACENTAL PROTEIN 11-RELATED"/>
    <property type="match status" value="1"/>
</dbReference>
<feature type="region of interest" description="Disordered" evidence="12">
    <location>
        <begin position="1"/>
        <end position="71"/>
    </location>
</feature>
<evidence type="ECO:0000259" key="14">
    <source>
        <dbReference type="PROSITE" id="PS51959"/>
    </source>
</evidence>
<keyword evidence="6 11" id="KW-0255">Endonuclease</keyword>
<comment type="similarity">
    <text evidence="2 11">Belongs to the ENDOU family.</text>
</comment>
<dbReference type="GO" id="GO:0016787">
    <property type="term" value="F:hydrolase activity"/>
    <property type="evidence" value="ECO:0007669"/>
    <property type="project" value="UniProtKB-KW"/>
</dbReference>
<dbReference type="GO" id="GO:0046872">
    <property type="term" value="F:metal ion binding"/>
    <property type="evidence" value="ECO:0007669"/>
    <property type="project" value="UniProtKB-UniRule"/>
</dbReference>
<dbReference type="KEGG" id="scac:106083741"/>
<keyword evidence="9 11" id="KW-0464">Manganese</keyword>
<feature type="transmembrane region" description="Helical" evidence="13">
    <location>
        <begin position="80"/>
        <end position="97"/>
    </location>
</feature>
<dbReference type="InterPro" id="IPR039787">
    <property type="entry name" value="ENDOU"/>
</dbReference>
<evidence type="ECO:0000256" key="10">
    <source>
        <dbReference type="ARBA" id="ARBA00023239"/>
    </source>
</evidence>
<dbReference type="Proteomes" id="UP000095300">
    <property type="component" value="Unassembled WGS sequence"/>
</dbReference>
<keyword evidence="13" id="KW-0812">Transmembrane</keyword>
<dbReference type="GO" id="GO:0003723">
    <property type="term" value="F:RNA binding"/>
    <property type="evidence" value="ECO:0007669"/>
    <property type="project" value="UniProtKB-UniRule"/>
</dbReference>
<evidence type="ECO:0000256" key="12">
    <source>
        <dbReference type="SAM" id="MobiDB-lite"/>
    </source>
</evidence>
<dbReference type="VEuPathDB" id="VectorBase:SCAU010817"/>
<reference evidence="15" key="1">
    <citation type="submission" date="2020-05" db="UniProtKB">
        <authorList>
            <consortium name="EnsemblMetazoa"/>
        </authorList>
    </citation>
    <scope>IDENTIFICATION</scope>
    <source>
        <strain evidence="15">USDA</strain>
    </source>
</reference>
<feature type="domain" description="EndoU" evidence="14">
    <location>
        <begin position="113"/>
        <end position="384"/>
    </location>
</feature>
<dbReference type="InterPro" id="IPR018998">
    <property type="entry name" value="EndoU_C"/>
</dbReference>
<keyword evidence="10" id="KW-0456">Lyase</keyword>
<keyword evidence="16" id="KW-1185">Reference proteome</keyword>
<name>A0A1I8PSX5_STOCA</name>
<evidence type="ECO:0000256" key="8">
    <source>
        <dbReference type="ARBA" id="ARBA00022884"/>
    </source>
</evidence>
<dbReference type="GO" id="GO:0004521">
    <property type="term" value="F:RNA endonuclease activity"/>
    <property type="evidence" value="ECO:0007669"/>
    <property type="project" value="UniProtKB-UniRule"/>
</dbReference>
<evidence type="ECO:0000256" key="9">
    <source>
        <dbReference type="ARBA" id="ARBA00023211"/>
    </source>
</evidence>
<evidence type="ECO:0000313" key="15">
    <source>
        <dbReference type="EnsemblMetazoa" id="SCAU010817-PA"/>
    </source>
</evidence>
<evidence type="ECO:0000256" key="1">
    <source>
        <dbReference type="ARBA" id="ARBA00001936"/>
    </source>
</evidence>
<dbReference type="SUPFAM" id="SSF142877">
    <property type="entry name" value="EndoU-like"/>
    <property type="match status" value="1"/>
</dbReference>
<feature type="compositionally biased region" description="Low complexity" evidence="12">
    <location>
        <begin position="26"/>
        <end position="42"/>
    </location>
</feature>
<dbReference type="CDD" id="cd21159">
    <property type="entry name" value="XendoU"/>
    <property type="match status" value="1"/>
</dbReference>
<feature type="compositionally biased region" description="Low complexity" evidence="12">
    <location>
        <begin position="50"/>
        <end position="64"/>
    </location>
</feature>